<dbReference type="Pfam" id="PF16074">
    <property type="entry name" value="PilW"/>
    <property type="match status" value="1"/>
</dbReference>
<gene>
    <name evidence="2" type="ORF">SAMN05660831_00849</name>
</gene>
<dbReference type="RefSeq" id="WP_093427524.1">
    <property type="nucleotide sequence ID" value="NZ_FOMJ01000002.1"/>
</dbReference>
<feature type="region of interest" description="Disordered" evidence="1">
    <location>
        <begin position="320"/>
        <end position="353"/>
    </location>
</feature>
<dbReference type="OrthoDB" id="5296662at2"/>
<evidence type="ECO:0000313" key="2">
    <source>
        <dbReference type="EMBL" id="SFD14481.1"/>
    </source>
</evidence>
<dbReference type="InterPro" id="IPR032092">
    <property type="entry name" value="PilW"/>
</dbReference>
<dbReference type="GO" id="GO:0043683">
    <property type="term" value="P:type IV pilus assembly"/>
    <property type="evidence" value="ECO:0007669"/>
    <property type="project" value="InterPro"/>
</dbReference>
<protein>
    <submittedName>
        <fullName evidence="2">Type IV pilus assembly protein PilW</fullName>
    </submittedName>
</protein>
<evidence type="ECO:0000313" key="3">
    <source>
        <dbReference type="Proteomes" id="UP000198611"/>
    </source>
</evidence>
<dbReference type="STRING" id="1123397.SAMN05660831_00849"/>
<accession>A0A1I1PX45</accession>
<proteinExistence type="predicted"/>
<dbReference type="Proteomes" id="UP000198611">
    <property type="component" value="Unassembled WGS sequence"/>
</dbReference>
<name>A0A1I1PX45_9GAMM</name>
<organism evidence="2 3">
    <name type="scientific">Thiohalospira halophila DSM 15071</name>
    <dbReference type="NCBI Taxonomy" id="1123397"/>
    <lineage>
        <taxon>Bacteria</taxon>
        <taxon>Pseudomonadati</taxon>
        <taxon>Pseudomonadota</taxon>
        <taxon>Gammaproteobacteria</taxon>
        <taxon>Thiohalospirales</taxon>
        <taxon>Thiohalospiraceae</taxon>
        <taxon>Thiohalospira</taxon>
    </lineage>
</organism>
<sequence>MNRGFTLVELMIALAVGAILLAGIGSLVQGTHDSNRLQQNQAQVQGNARFALNQLGRDLLAAGHLGCTSTGRLEQLDVVSSGSAFRTDFTTAITGHEAAGSGPGDTLNRDNTAANWTPALPTALQGRVLAGSDVLILRRGRGPVLPLSREKGNDRIFVDPASGLDEGCSGDLCPGDQAVVTDCARARVFTVTAIQSVNSGAEHALVHGDGDDDGGNDTALWGGPAAGDQRYHFTAQNGLVQRVSTIAWFVGRSNGIPTLLRWADGDLTRIARGVETLQLFYGEDTDGDGTPNRYRPADQVGDFAEVITVRVDLLLAGDRPLRQPASNPVDDLGPGPGGNAGPGSRVRVTGNPDRLLREPVGLTFHLRNRGDGP</sequence>
<dbReference type="Pfam" id="PF07963">
    <property type="entry name" value="N_methyl"/>
    <property type="match status" value="1"/>
</dbReference>
<dbReference type="EMBL" id="FOMJ01000002">
    <property type="protein sequence ID" value="SFD14481.1"/>
    <property type="molecule type" value="Genomic_DNA"/>
</dbReference>
<keyword evidence="3" id="KW-1185">Reference proteome</keyword>
<dbReference type="InterPro" id="IPR012902">
    <property type="entry name" value="N_methyl_site"/>
</dbReference>
<dbReference type="NCBIfam" id="TIGR02532">
    <property type="entry name" value="IV_pilin_GFxxxE"/>
    <property type="match status" value="1"/>
</dbReference>
<dbReference type="PROSITE" id="PS00409">
    <property type="entry name" value="PROKAR_NTER_METHYL"/>
    <property type="match status" value="1"/>
</dbReference>
<dbReference type="SUPFAM" id="SSF54523">
    <property type="entry name" value="Pili subunits"/>
    <property type="match status" value="1"/>
</dbReference>
<evidence type="ECO:0000256" key="1">
    <source>
        <dbReference type="SAM" id="MobiDB-lite"/>
    </source>
</evidence>
<reference evidence="2 3" key="1">
    <citation type="submission" date="2016-10" db="EMBL/GenBank/DDBJ databases">
        <authorList>
            <person name="de Groot N.N."/>
        </authorList>
    </citation>
    <scope>NUCLEOTIDE SEQUENCE [LARGE SCALE GENOMIC DNA]</scope>
    <source>
        <strain evidence="2 3">HL3</strain>
    </source>
</reference>
<dbReference type="AlphaFoldDB" id="A0A1I1PX45"/>
<dbReference type="InterPro" id="IPR045584">
    <property type="entry name" value="Pilin-like"/>
</dbReference>